<gene>
    <name evidence="1" type="ORF">NCTC13229_00729</name>
</gene>
<comment type="caution">
    <text evidence="1">The sequence shown here is derived from an EMBL/GenBank/DDBJ whole genome shotgun (WGS) entry which is preliminary data.</text>
</comment>
<dbReference type="Proteomes" id="UP000251211">
    <property type="component" value="Unassembled WGS sequence"/>
</dbReference>
<proteinExistence type="predicted"/>
<reference evidence="1 2" key="1">
    <citation type="submission" date="2018-06" db="EMBL/GenBank/DDBJ databases">
        <authorList>
            <consortium name="Pathogen Informatics"/>
            <person name="Doyle S."/>
        </authorList>
    </citation>
    <scope>NUCLEOTIDE SEQUENCE [LARGE SCALE GENOMIC DNA]</scope>
    <source>
        <strain evidence="1 2">NCTC13229</strain>
    </source>
</reference>
<organism evidence="1 2">
    <name type="scientific">Rhodococcus wratislaviensis</name>
    <name type="common">Tsukamurella wratislaviensis</name>
    <dbReference type="NCBI Taxonomy" id="44752"/>
    <lineage>
        <taxon>Bacteria</taxon>
        <taxon>Bacillati</taxon>
        <taxon>Actinomycetota</taxon>
        <taxon>Actinomycetes</taxon>
        <taxon>Mycobacteriales</taxon>
        <taxon>Nocardiaceae</taxon>
        <taxon>Rhodococcus</taxon>
    </lineage>
</organism>
<evidence type="ECO:0000313" key="1">
    <source>
        <dbReference type="EMBL" id="SPZ35358.1"/>
    </source>
</evidence>
<sequence length="213" mass="21676">MFSFGAVRPIVGRFTAGTKPRVHCGDEAARGFSDIPRRHFLAQLSDAGEYIDELLEEGGPTPAEPGQPAAVEVATVDEVGEAVLLFGDTELGGPGIDGIHREPVAGDVGPDVGDPVSDRPVRDGAVGAGDDAVGAAVAGVEVPAGGGFVSVHTPIVCRAQEIVSASGGLGEHPVQIEGRADGAEWSQWPELARTCSRGRIPVACVGGCIPAAR</sequence>
<name>A0AB38F7B8_RHOWR</name>
<dbReference type="AlphaFoldDB" id="A0AB38F7B8"/>
<protein>
    <submittedName>
        <fullName evidence="1">Uncharacterized protein</fullName>
    </submittedName>
</protein>
<accession>A0AB38F7B8</accession>
<dbReference type="EMBL" id="UAUI01000001">
    <property type="protein sequence ID" value="SPZ35358.1"/>
    <property type="molecule type" value="Genomic_DNA"/>
</dbReference>
<evidence type="ECO:0000313" key="2">
    <source>
        <dbReference type="Proteomes" id="UP000251211"/>
    </source>
</evidence>